<protein>
    <submittedName>
        <fullName evidence="1">Uncharacterized protein</fullName>
    </submittedName>
</protein>
<name>A0A3S9VYE0_9BACT</name>
<gene>
    <name evidence="1" type="ORF">D8S85_19530</name>
</gene>
<organism evidence="1 2">
    <name type="scientific">Butyricimonas faecalis</name>
    <dbReference type="NCBI Taxonomy" id="2093856"/>
    <lineage>
        <taxon>Bacteria</taxon>
        <taxon>Pseudomonadati</taxon>
        <taxon>Bacteroidota</taxon>
        <taxon>Bacteroidia</taxon>
        <taxon>Bacteroidales</taxon>
        <taxon>Odoribacteraceae</taxon>
        <taxon>Butyricimonas</taxon>
    </lineage>
</organism>
<sequence>MELFMMREELSLQEKLEYRNILNGIGEILLRLNFLGQYQVISDLLNLLDKNEDMIFIKELNGVNMWGGAGAVWEVGIQEKKDEITFINKLIELIDFMETTNVLGRGIKSIKRILSSIKQVT</sequence>
<dbReference type="AlphaFoldDB" id="A0A3S9VYE0"/>
<reference evidence="1 2" key="1">
    <citation type="submission" date="2018-10" db="EMBL/GenBank/DDBJ databases">
        <title>Butyricimonas faecalis sp. nov., isolated from human faeces and emended description of the genus Butyricimonas.</title>
        <authorList>
            <person name="Le Roy T."/>
            <person name="Van der Smissen P."/>
            <person name="Paquot A."/>
            <person name="Delzenne N."/>
            <person name="Muccioli G."/>
            <person name="Collet J.-F."/>
            <person name="Cani P.D."/>
        </authorList>
    </citation>
    <scope>NUCLEOTIDE SEQUENCE [LARGE SCALE GENOMIC DNA]</scope>
    <source>
        <strain evidence="1 2">H184</strain>
    </source>
</reference>
<dbReference type="KEGG" id="buy:D8S85_19530"/>
<evidence type="ECO:0000313" key="1">
    <source>
        <dbReference type="EMBL" id="AZS31523.1"/>
    </source>
</evidence>
<dbReference type="EMBL" id="CP032819">
    <property type="protein sequence ID" value="AZS31523.1"/>
    <property type="molecule type" value="Genomic_DNA"/>
</dbReference>
<evidence type="ECO:0000313" key="2">
    <source>
        <dbReference type="Proteomes" id="UP000270673"/>
    </source>
</evidence>
<keyword evidence="2" id="KW-1185">Reference proteome</keyword>
<dbReference type="Proteomes" id="UP000270673">
    <property type="component" value="Chromosome"/>
</dbReference>
<proteinExistence type="predicted"/>
<accession>A0A3S9VYE0</accession>